<dbReference type="SUPFAM" id="SSF53720">
    <property type="entry name" value="ALDH-like"/>
    <property type="match status" value="1"/>
</dbReference>
<comment type="similarity">
    <text evidence="1 6">Belongs to the aldehyde dehydrogenase family.</text>
</comment>
<dbReference type="PROSITE" id="PS00687">
    <property type="entry name" value="ALDEHYDE_DEHYDR_GLU"/>
    <property type="match status" value="1"/>
</dbReference>
<reference evidence="8 9" key="1">
    <citation type="submission" date="2024-06" db="EMBL/GenBank/DDBJ databases">
        <title>The Natural Products Discovery Center: Release of the First 8490 Sequenced Strains for Exploring Actinobacteria Biosynthetic Diversity.</title>
        <authorList>
            <person name="Kalkreuter E."/>
            <person name="Kautsar S.A."/>
            <person name="Yang D."/>
            <person name="Bader C.D."/>
            <person name="Teijaro C.N."/>
            <person name="Fluegel L."/>
            <person name="Davis C.M."/>
            <person name="Simpson J.R."/>
            <person name="Lauterbach L."/>
            <person name="Steele A.D."/>
            <person name="Gui C."/>
            <person name="Meng S."/>
            <person name="Li G."/>
            <person name="Viehrig K."/>
            <person name="Ye F."/>
            <person name="Su P."/>
            <person name="Kiefer A.F."/>
            <person name="Nichols A."/>
            <person name="Cepeda A.J."/>
            <person name="Yan W."/>
            <person name="Fan B."/>
            <person name="Jiang Y."/>
            <person name="Adhikari A."/>
            <person name="Zheng C.-J."/>
            <person name="Schuster L."/>
            <person name="Cowan T.M."/>
            <person name="Smanski M.J."/>
            <person name="Chevrette M.G."/>
            <person name="De Carvalho L.P.S."/>
            <person name="Shen B."/>
        </authorList>
    </citation>
    <scope>NUCLEOTIDE SEQUENCE [LARGE SCALE GENOMIC DNA]</scope>
    <source>
        <strain evidence="8 9">NPDC048946</strain>
    </source>
</reference>
<sequence length="497" mass="51864">MADHLEVAQLYVDGKFVDGRAPAFAVEDPATAEEFAHCPAASPDQFDEAVAAARRSFDAGVWASVPVPERVKVLAAMADELDGMRDDLLRTVVRETGTPVRIAGLMQVDMALEQARQLPALLATLPEWEHNELPLEAHIAGPTGRDVLTSVRRYEPCGVVAAITPYNFPLQPAVWKVFAALAAGCSVILRPSPLTPLSVLAFGVAADRAGLPPGVLAVVPEPGAEGAELLTSDPRVDCVSFTGSTAVGRRIAAQAAPTVKRLVLELGGKSVQLYLPDAVRNVAAGVGTVFASHAGQACSAQSRVLVPADALDAAVEQACAVARAMPVGDPQDPATVVGPLISAAQHDRVTGLVDDAVRAGARLAAGGRRPAHLPRGHYLEPTVLVVDDNANPIAQQEAFGPVVSIHGYRDLDEAVAIANDSQYGLSGGVYSADVRAGLDVARRIRSGTVLVNRPSANAYTPMGGIKQSGIGRERGVAGLREYQEIQHLVLGPLDSAG</sequence>
<dbReference type="InterPro" id="IPR029510">
    <property type="entry name" value="Ald_DH_CS_GLU"/>
</dbReference>
<dbReference type="InterPro" id="IPR016162">
    <property type="entry name" value="Ald_DH_N"/>
</dbReference>
<dbReference type="Gene3D" id="3.40.309.10">
    <property type="entry name" value="Aldehyde Dehydrogenase, Chain A, domain 2"/>
    <property type="match status" value="1"/>
</dbReference>
<dbReference type="PANTHER" id="PTHR42804:SF1">
    <property type="entry name" value="ALDEHYDE DEHYDROGENASE-RELATED"/>
    <property type="match status" value="1"/>
</dbReference>
<dbReference type="EMBL" id="JBEZFP010000087">
    <property type="protein sequence ID" value="MEU8137408.1"/>
    <property type="molecule type" value="Genomic_DNA"/>
</dbReference>
<feature type="active site" evidence="5">
    <location>
        <position position="265"/>
    </location>
</feature>
<accession>A0ABV3DNT6</accession>
<dbReference type="InterPro" id="IPR016161">
    <property type="entry name" value="Ald_DH/histidinol_DH"/>
</dbReference>
<evidence type="ECO:0000256" key="3">
    <source>
        <dbReference type="ARBA" id="ARBA00024226"/>
    </source>
</evidence>
<evidence type="ECO:0000256" key="6">
    <source>
        <dbReference type="RuleBase" id="RU003345"/>
    </source>
</evidence>
<evidence type="ECO:0000256" key="2">
    <source>
        <dbReference type="ARBA" id="ARBA00023002"/>
    </source>
</evidence>
<dbReference type="Proteomes" id="UP001551482">
    <property type="component" value="Unassembled WGS sequence"/>
</dbReference>
<evidence type="ECO:0000256" key="4">
    <source>
        <dbReference type="ARBA" id="ARBA00049194"/>
    </source>
</evidence>
<name>A0ABV3DNT6_9ACTN</name>
<evidence type="ECO:0000256" key="1">
    <source>
        <dbReference type="ARBA" id="ARBA00009986"/>
    </source>
</evidence>
<dbReference type="PROSITE" id="PS00070">
    <property type="entry name" value="ALDEHYDE_DEHYDR_CYS"/>
    <property type="match status" value="1"/>
</dbReference>
<evidence type="ECO:0000313" key="8">
    <source>
        <dbReference type="EMBL" id="MEU8137408.1"/>
    </source>
</evidence>
<gene>
    <name evidence="8" type="ORF">AB0C36_28335</name>
</gene>
<dbReference type="InterPro" id="IPR015590">
    <property type="entry name" value="Aldehyde_DH_dom"/>
</dbReference>
<dbReference type="InterPro" id="IPR016163">
    <property type="entry name" value="Ald_DH_C"/>
</dbReference>
<dbReference type="InterPro" id="IPR016160">
    <property type="entry name" value="Ald_DH_CS_CYS"/>
</dbReference>
<organism evidence="8 9">
    <name type="scientific">Streptodolium elevatio</name>
    <dbReference type="NCBI Taxonomy" id="3157996"/>
    <lineage>
        <taxon>Bacteria</taxon>
        <taxon>Bacillati</taxon>
        <taxon>Actinomycetota</taxon>
        <taxon>Actinomycetes</taxon>
        <taxon>Kitasatosporales</taxon>
        <taxon>Streptomycetaceae</taxon>
        <taxon>Streptodolium</taxon>
    </lineage>
</organism>
<dbReference type="Gene3D" id="3.40.605.10">
    <property type="entry name" value="Aldehyde Dehydrogenase, Chain A, domain 1"/>
    <property type="match status" value="1"/>
</dbReference>
<evidence type="ECO:0000313" key="9">
    <source>
        <dbReference type="Proteomes" id="UP001551482"/>
    </source>
</evidence>
<dbReference type="EC" id="1.2.1.3" evidence="3"/>
<protein>
    <recommendedName>
        <fullName evidence="3">aldehyde dehydrogenase (NAD(+))</fullName>
        <ecNumber evidence="3">1.2.1.3</ecNumber>
    </recommendedName>
</protein>
<dbReference type="Pfam" id="PF00171">
    <property type="entry name" value="Aldedh"/>
    <property type="match status" value="1"/>
</dbReference>
<evidence type="ECO:0000256" key="5">
    <source>
        <dbReference type="PROSITE-ProRule" id="PRU10007"/>
    </source>
</evidence>
<keyword evidence="9" id="KW-1185">Reference proteome</keyword>
<keyword evidence="2 6" id="KW-0560">Oxidoreductase</keyword>
<feature type="domain" description="Aldehyde dehydrogenase" evidence="7">
    <location>
        <begin position="17"/>
        <end position="487"/>
    </location>
</feature>
<dbReference type="PANTHER" id="PTHR42804">
    <property type="entry name" value="ALDEHYDE DEHYDROGENASE"/>
    <property type="match status" value="1"/>
</dbReference>
<dbReference type="RefSeq" id="WP_358359251.1">
    <property type="nucleotide sequence ID" value="NZ_JBEZFP010000087.1"/>
</dbReference>
<comment type="catalytic activity">
    <reaction evidence="4">
        <text>an aldehyde + NAD(+) + H2O = a carboxylate + NADH + 2 H(+)</text>
        <dbReference type="Rhea" id="RHEA:16185"/>
        <dbReference type="ChEBI" id="CHEBI:15377"/>
        <dbReference type="ChEBI" id="CHEBI:15378"/>
        <dbReference type="ChEBI" id="CHEBI:17478"/>
        <dbReference type="ChEBI" id="CHEBI:29067"/>
        <dbReference type="ChEBI" id="CHEBI:57540"/>
        <dbReference type="ChEBI" id="CHEBI:57945"/>
        <dbReference type="EC" id="1.2.1.3"/>
    </reaction>
</comment>
<evidence type="ECO:0000259" key="7">
    <source>
        <dbReference type="Pfam" id="PF00171"/>
    </source>
</evidence>
<comment type="caution">
    <text evidence="8">The sequence shown here is derived from an EMBL/GenBank/DDBJ whole genome shotgun (WGS) entry which is preliminary data.</text>
</comment>
<proteinExistence type="inferred from homology"/>